<dbReference type="InterPro" id="IPR000198">
    <property type="entry name" value="RhoGAP_dom"/>
</dbReference>
<dbReference type="InterPro" id="IPR008936">
    <property type="entry name" value="Rho_GTPase_activation_prot"/>
</dbReference>
<feature type="domain" description="Rho-GAP" evidence="1">
    <location>
        <begin position="52"/>
        <end position="240"/>
    </location>
</feature>
<dbReference type="InterPro" id="IPR039102">
    <property type="entry name" value="FAM13"/>
</dbReference>
<dbReference type="EMBL" id="JAYMGO010000023">
    <property type="protein sequence ID" value="KAL1249588.1"/>
    <property type="molecule type" value="Genomic_DNA"/>
</dbReference>
<dbReference type="PANTHER" id="PTHR15904">
    <property type="entry name" value="FAM13"/>
    <property type="match status" value="1"/>
</dbReference>
<protein>
    <recommendedName>
        <fullName evidence="1">Rho-GAP domain-containing protein</fullName>
    </recommendedName>
</protein>
<dbReference type="Pfam" id="PF00620">
    <property type="entry name" value="RhoGAP"/>
    <property type="match status" value="1"/>
</dbReference>
<comment type="caution">
    <text evidence="2">The sequence shown here is derived from an EMBL/GenBank/DDBJ whole genome shotgun (WGS) entry which is preliminary data.</text>
</comment>
<dbReference type="SUPFAM" id="SSF48350">
    <property type="entry name" value="GTPase activation domain, GAP"/>
    <property type="match status" value="1"/>
</dbReference>
<dbReference type="Proteomes" id="UP001558613">
    <property type="component" value="Unassembled WGS sequence"/>
</dbReference>
<evidence type="ECO:0000313" key="2">
    <source>
        <dbReference type="EMBL" id="KAL1249588.1"/>
    </source>
</evidence>
<evidence type="ECO:0000259" key="1">
    <source>
        <dbReference type="PROSITE" id="PS50238"/>
    </source>
</evidence>
<proteinExistence type="predicted"/>
<organism evidence="2 3">
    <name type="scientific">Cirrhinus molitorella</name>
    <name type="common">mud carp</name>
    <dbReference type="NCBI Taxonomy" id="172907"/>
    <lineage>
        <taxon>Eukaryota</taxon>
        <taxon>Metazoa</taxon>
        <taxon>Chordata</taxon>
        <taxon>Craniata</taxon>
        <taxon>Vertebrata</taxon>
        <taxon>Euteleostomi</taxon>
        <taxon>Actinopterygii</taxon>
        <taxon>Neopterygii</taxon>
        <taxon>Teleostei</taxon>
        <taxon>Ostariophysi</taxon>
        <taxon>Cypriniformes</taxon>
        <taxon>Cyprinidae</taxon>
        <taxon>Labeoninae</taxon>
        <taxon>Labeonini</taxon>
        <taxon>Cirrhinus</taxon>
    </lineage>
</organism>
<reference evidence="2 3" key="1">
    <citation type="submission" date="2023-09" db="EMBL/GenBank/DDBJ databases">
        <authorList>
            <person name="Wang M."/>
        </authorList>
    </citation>
    <scope>NUCLEOTIDE SEQUENCE [LARGE SCALE GENOMIC DNA]</scope>
    <source>
        <strain evidence="2">GT-2023</strain>
        <tissue evidence="2">Liver</tissue>
    </source>
</reference>
<dbReference type="PROSITE" id="PS50238">
    <property type="entry name" value="RHOGAP"/>
    <property type="match status" value="1"/>
</dbReference>
<accession>A0ABR3LDK1</accession>
<gene>
    <name evidence="2" type="ORF">QQF64_020593</name>
</gene>
<keyword evidence="3" id="KW-1185">Reference proteome</keyword>
<evidence type="ECO:0000313" key="3">
    <source>
        <dbReference type="Proteomes" id="UP001558613"/>
    </source>
</evidence>
<dbReference type="PANTHER" id="PTHR15904:SF19">
    <property type="entry name" value="PROTEIN FAM13C"/>
    <property type="match status" value="1"/>
</dbReference>
<dbReference type="SMART" id="SM00324">
    <property type="entry name" value="RhoGAP"/>
    <property type="match status" value="1"/>
</dbReference>
<name>A0ABR3LDK1_9TELE</name>
<dbReference type="Gene3D" id="1.10.555.10">
    <property type="entry name" value="Rho GTPase activation protein"/>
    <property type="match status" value="1"/>
</dbReference>
<sequence>MVQSLEIACAKEDNPQLRTQWPECFTESDDSDYYSLAYSFMASPKLKRVFGISLEFLRKRGQMRQGVPVVLLQMVEFLDQNGLLQRELFCASGLEARRNELKKSLNSVEFKSFCSDDVHAVASLLILFLRELPYGLIPCWSATQLLRVYTKTKGKDLDLKHAKKVLDSFEPEIYNVLCLLIHFLSRLAAQSHVNHMTSKDLSEVFGPCIFHVPDSRIKPVEQQLCIYLTQQLIDNVTFLLPNTYPPKQTNATLFTDDCPPSSSPASLNVDAAKRMLLSDLGFSRLSVIW</sequence>